<dbReference type="Gene3D" id="1.10.8.60">
    <property type="match status" value="1"/>
</dbReference>
<keyword evidence="3" id="KW-0805">Transcription regulation</keyword>
<evidence type="ECO:0000256" key="4">
    <source>
        <dbReference type="ARBA" id="ARBA00023125"/>
    </source>
</evidence>
<dbReference type="AlphaFoldDB" id="A0A6B9ZNJ5"/>
<dbReference type="Gene3D" id="3.40.50.2300">
    <property type="match status" value="1"/>
</dbReference>
<evidence type="ECO:0000313" key="9">
    <source>
        <dbReference type="EMBL" id="QHS63990.1"/>
    </source>
</evidence>
<dbReference type="SMART" id="SM00382">
    <property type="entry name" value="AAA"/>
    <property type="match status" value="1"/>
</dbReference>
<evidence type="ECO:0000259" key="8">
    <source>
        <dbReference type="PROSITE" id="PS50110"/>
    </source>
</evidence>
<evidence type="ECO:0000256" key="5">
    <source>
        <dbReference type="ARBA" id="ARBA00023163"/>
    </source>
</evidence>
<dbReference type="SMART" id="SM00448">
    <property type="entry name" value="REC"/>
    <property type="match status" value="1"/>
</dbReference>
<keyword evidence="6" id="KW-0597">Phosphoprotein</keyword>
<evidence type="ECO:0000313" key="10">
    <source>
        <dbReference type="Proteomes" id="UP000476411"/>
    </source>
</evidence>
<evidence type="ECO:0000256" key="1">
    <source>
        <dbReference type="ARBA" id="ARBA00022741"/>
    </source>
</evidence>
<keyword evidence="5" id="KW-0804">Transcription</keyword>
<protein>
    <submittedName>
        <fullName evidence="9">Response regulator</fullName>
    </submittedName>
</protein>
<dbReference type="Gene3D" id="1.10.10.60">
    <property type="entry name" value="Homeodomain-like"/>
    <property type="match status" value="1"/>
</dbReference>
<dbReference type="Pfam" id="PF25601">
    <property type="entry name" value="AAA_lid_14"/>
    <property type="match status" value="1"/>
</dbReference>
<dbReference type="InterPro" id="IPR011006">
    <property type="entry name" value="CheY-like_superfamily"/>
</dbReference>
<dbReference type="PROSITE" id="PS00688">
    <property type="entry name" value="SIGMA54_INTERACT_3"/>
    <property type="match status" value="1"/>
</dbReference>
<sequence length="651" mass="73373">MRKKVLIVEDEFIVASNLRQVLQRSGYEVSGIATSAEEAEENLQRDRPDIVLLDIRLQGERSGIDIARKLKSQHISFVYLSANSNQKILEEAKLTYPDGFLVKPFRKKDLLIMLDIAWSRHAQSLETRTEREILLQRQLTEISNAHSDSRQKLLQIAEIMQSCIPFDLITAGLRPLNTGQFNDEGYLRVGFNEYQFIGEKALLTITNLKKTALSVILANSHVDINTIIYNNGATSEKPNVPSLQKTLIETFNIQSYLVFPVLLSNGLSFHYFFYSRQRNMYNSNHVALLDHLRLSLAAVAEKMIYGDDPAISRPGQINPERGTQDGTVNYPEFRSIIGNHHLLLGALDLAAQVAFYNTSVLILGESGTGKEKLARAIHLLSPRKKAPYVTVNCAAIPPTLIESELFGHEKGAFTGATERRKGKFEQAEGGTIFLDEVGELSPDMQVKILRFLQEKEIQCIGGNSLIKVNVRVVAATNRNLEKEVADGKFRLDLYYRLNVFPITLPSLRERKSDIKELAVYFAEKFCQEFNKPFHGILPSMMEDMMGYDWPGNIRELENVIEQSAILNDGKSKLALKRKLGGQPATSAPKVIKTLEDVKTAQAETEREYIISILKQTEGRIRGTNGAAHLMNIKPTTLESKMIKLKIRREDL</sequence>
<dbReference type="GO" id="GO:0000160">
    <property type="term" value="P:phosphorelay signal transduction system"/>
    <property type="evidence" value="ECO:0007669"/>
    <property type="project" value="InterPro"/>
</dbReference>
<dbReference type="InterPro" id="IPR025662">
    <property type="entry name" value="Sigma_54_int_dom_ATP-bd_1"/>
</dbReference>
<dbReference type="FunFam" id="3.40.50.300:FF:000006">
    <property type="entry name" value="DNA-binding transcriptional regulator NtrC"/>
    <property type="match status" value="1"/>
</dbReference>
<dbReference type="InterPro" id="IPR001789">
    <property type="entry name" value="Sig_transdc_resp-reg_receiver"/>
</dbReference>
<dbReference type="EMBL" id="CP048113">
    <property type="protein sequence ID" value="QHS63990.1"/>
    <property type="molecule type" value="Genomic_DNA"/>
</dbReference>
<keyword evidence="10" id="KW-1185">Reference proteome</keyword>
<dbReference type="GO" id="GO:0003677">
    <property type="term" value="F:DNA binding"/>
    <property type="evidence" value="ECO:0007669"/>
    <property type="project" value="UniProtKB-KW"/>
</dbReference>
<dbReference type="PANTHER" id="PTHR32071">
    <property type="entry name" value="TRANSCRIPTIONAL REGULATORY PROTEIN"/>
    <property type="match status" value="1"/>
</dbReference>
<dbReference type="PROSITE" id="PS50110">
    <property type="entry name" value="RESPONSE_REGULATORY"/>
    <property type="match status" value="1"/>
</dbReference>
<dbReference type="Pfam" id="PF00158">
    <property type="entry name" value="Sigma54_activat"/>
    <property type="match status" value="1"/>
</dbReference>
<feature type="modified residue" description="4-aspartylphosphate" evidence="6">
    <location>
        <position position="54"/>
    </location>
</feature>
<feature type="domain" description="Response regulatory" evidence="8">
    <location>
        <begin position="4"/>
        <end position="118"/>
    </location>
</feature>
<name>A0A6B9ZNJ5_9BACT</name>
<dbReference type="InterPro" id="IPR058031">
    <property type="entry name" value="AAA_lid_NorR"/>
</dbReference>
<dbReference type="GO" id="GO:0005524">
    <property type="term" value="F:ATP binding"/>
    <property type="evidence" value="ECO:0007669"/>
    <property type="project" value="UniProtKB-KW"/>
</dbReference>
<keyword evidence="2" id="KW-0067">ATP-binding</keyword>
<dbReference type="Proteomes" id="UP000476411">
    <property type="component" value="Chromosome"/>
</dbReference>
<dbReference type="InterPro" id="IPR025944">
    <property type="entry name" value="Sigma_54_int_dom_CS"/>
</dbReference>
<dbReference type="Pfam" id="PF00072">
    <property type="entry name" value="Response_reg"/>
    <property type="match status" value="1"/>
</dbReference>
<keyword evidence="4" id="KW-0238">DNA-binding</keyword>
<accession>A0A6B9ZNJ5</accession>
<dbReference type="InterPro" id="IPR025943">
    <property type="entry name" value="Sigma_54_int_dom_ATP-bd_2"/>
</dbReference>
<reference evidence="9 10" key="1">
    <citation type="submission" date="2020-01" db="EMBL/GenBank/DDBJ databases">
        <title>Complete genome sequence of Chitinophaga sp. H33E-04 isolated from quinoa roots.</title>
        <authorList>
            <person name="Weon H.-Y."/>
            <person name="Lee S.A."/>
        </authorList>
    </citation>
    <scope>NUCLEOTIDE SEQUENCE [LARGE SCALE GENOMIC DNA]</scope>
    <source>
        <strain evidence="9 10">H33E-04</strain>
    </source>
</reference>
<dbReference type="InterPro" id="IPR003593">
    <property type="entry name" value="AAA+_ATPase"/>
</dbReference>
<feature type="domain" description="Sigma-54 factor interaction" evidence="7">
    <location>
        <begin position="336"/>
        <end position="565"/>
    </location>
</feature>
<proteinExistence type="predicted"/>
<dbReference type="CDD" id="cd00009">
    <property type="entry name" value="AAA"/>
    <property type="match status" value="1"/>
</dbReference>
<keyword evidence="1" id="KW-0547">Nucleotide-binding</keyword>
<dbReference type="PROSITE" id="PS00675">
    <property type="entry name" value="SIGMA54_INTERACT_1"/>
    <property type="match status" value="1"/>
</dbReference>
<evidence type="ECO:0000256" key="3">
    <source>
        <dbReference type="ARBA" id="ARBA00023015"/>
    </source>
</evidence>
<dbReference type="CDD" id="cd17534">
    <property type="entry name" value="REC_DC-like"/>
    <property type="match status" value="1"/>
</dbReference>
<evidence type="ECO:0000256" key="2">
    <source>
        <dbReference type="ARBA" id="ARBA00022840"/>
    </source>
</evidence>
<dbReference type="InterPro" id="IPR027417">
    <property type="entry name" value="P-loop_NTPase"/>
</dbReference>
<dbReference type="SUPFAM" id="SSF52172">
    <property type="entry name" value="CheY-like"/>
    <property type="match status" value="1"/>
</dbReference>
<gene>
    <name evidence="9" type="ORF">GWR21_12685</name>
</gene>
<evidence type="ECO:0000259" key="7">
    <source>
        <dbReference type="PROSITE" id="PS50045"/>
    </source>
</evidence>
<dbReference type="Gene3D" id="3.40.50.300">
    <property type="entry name" value="P-loop containing nucleotide triphosphate hydrolases"/>
    <property type="match status" value="1"/>
</dbReference>
<dbReference type="KEGG" id="chih:GWR21_12685"/>
<dbReference type="PROSITE" id="PS00676">
    <property type="entry name" value="SIGMA54_INTERACT_2"/>
    <property type="match status" value="1"/>
</dbReference>
<dbReference type="SUPFAM" id="SSF52540">
    <property type="entry name" value="P-loop containing nucleoside triphosphate hydrolases"/>
    <property type="match status" value="1"/>
</dbReference>
<evidence type="ECO:0000256" key="6">
    <source>
        <dbReference type="PROSITE-ProRule" id="PRU00169"/>
    </source>
</evidence>
<dbReference type="InterPro" id="IPR002078">
    <property type="entry name" value="Sigma_54_int"/>
</dbReference>
<dbReference type="GO" id="GO:0006355">
    <property type="term" value="P:regulation of DNA-templated transcription"/>
    <property type="evidence" value="ECO:0007669"/>
    <property type="project" value="InterPro"/>
</dbReference>
<organism evidence="9 10">
    <name type="scientific">Chitinophaga agri</name>
    <dbReference type="NCBI Taxonomy" id="2703787"/>
    <lineage>
        <taxon>Bacteria</taxon>
        <taxon>Pseudomonadati</taxon>
        <taxon>Bacteroidota</taxon>
        <taxon>Chitinophagia</taxon>
        <taxon>Chitinophagales</taxon>
        <taxon>Chitinophagaceae</taxon>
        <taxon>Chitinophaga</taxon>
    </lineage>
</organism>
<dbReference type="PROSITE" id="PS50045">
    <property type="entry name" value="SIGMA54_INTERACT_4"/>
    <property type="match status" value="1"/>
</dbReference>